<protein>
    <submittedName>
        <fullName evidence="1">Uncharacterized protein</fullName>
    </submittedName>
</protein>
<proteinExistence type="predicted"/>
<gene>
    <name evidence="1" type="ORF">L2E82_44176</name>
</gene>
<dbReference type="EMBL" id="CM042016">
    <property type="protein sequence ID" value="KAI3699711.1"/>
    <property type="molecule type" value="Genomic_DNA"/>
</dbReference>
<keyword evidence="2" id="KW-1185">Reference proteome</keyword>
<name>A0ACB8ZPS1_CICIN</name>
<comment type="caution">
    <text evidence="1">The sequence shown here is derived from an EMBL/GenBank/DDBJ whole genome shotgun (WGS) entry which is preliminary data.</text>
</comment>
<reference evidence="2" key="1">
    <citation type="journal article" date="2022" name="Mol. Ecol. Resour.">
        <title>The genomes of chicory, endive, great burdock and yacon provide insights into Asteraceae palaeo-polyploidization history and plant inulin production.</title>
        <authorList>
            <person name="Fan W."/>
            <person name="Wang S."/>
            <person name="Wang H."/>
            <person name="Wang A."/>
            <person name="Jiang F."/>
            <person name="Liu H."/>
            <person name="Zhao H."/>
            <person name="Xu D."/>
            <person name="Zhang Y."/>
        </authorList>
    </citation>
    <scope>NUCLEOTIDE SEQUENCE [LARGE SCALE GENOMIC DNA]</scope>
    <source>
        <strain evidence="2">cv. Punajuju</strain>
    </source>
</reference>
<dbReference type="Proteomes" id="UP001055811">
    <property type="component" value="Linkage Group LG08"/>
</dbReference>
<reference evidence="1 2" key="2">
    <citation type="journal article" date="2022" name="Mol. Ecol. Resour.">
        <title>The genomes of chicory, endive, great burdock and yacon provide insights into Asteraceae paleo-polyploidization history and plant inulin production.</title>
        <authorList>
            <person name="Fan W."/>
            <person name="Wang S."/>
            <person name="Wang H."/>
            <person name="Wang A."/>
            <person name="Jiang F."/>
            <person name="Liu H."/>
            <person name="Zhao H."/>
            <person name="Xu D."/>
            <person name="Zhang Y."/>
        </authorList>
    </citation>
    <scope>NUCLEOTIDE SEQUENCE [LARGE SCALE GENOMIC DNA]</scope>
    <source>
        <strain evidence="2">cv. Punajuju</strain>
        <tissue evidence="1">Leaves</tissue>
    </source>
</reference>
<evidence type="ECO:0000313" key="2">
    <source>
        <dbReference type="Proteomes" id="UP001055811"/>
    </source>
</evidence>
<organism evidence="1 2">
    <name type="scientific">Cichorium intybus</name>
    <name type="common">Chicory</name>
    <dbReference type="NCBI Taxonomy" id="13427"/>
    <lineage>
        <taxon>Eukaryota</taxon>
        <taxon>Viridiplantae</taxon>
        <taxon>Streptophyta</taxon>
        <taxon>Embryophyta</taxon>
        <taxon>Tracheophyta</taxon>
        <taxon>Spermatophyta</taxon>
        <taxon>Magnoliopsida</taxon>
        <taxon>eudicotyledons</taxon>
        <taxon>Gunneridae</taxon>
        <taxon>Pentapetalae</taxon>
        <taxon>asterids</taxon>
        <taxon>campanulids</taxon>
        <taxon>Asterales</taxon>
        <taxon>Asteraceae</taxon>
        <taxon>Cichorioideae</taxon>
        <taxon>Cichorieae</taxon>
        <taxon>Cichoriinae</taxon>
        <taxon>Cichorium</taxon>
    </lineage>
</organism>
<evidence type="ECO:0000313" key="1">
    <source>
        <dbReference type="EMBL" id="KAI3699711.1"/>
    </source>
</evidence>
<accession>A0ACB8ZPS1</accession>
<sequence length="104" mass="11984">MLVSEFLDTDCDGRISREDLKTSYVDTADYVIDTMTMVTGSNMDAYVEYHMFEKVLKSNYSDLWSVMEDVFKAMDIDDEGKVGYKDLMSYLSSARFDFNVAFSL</sequence>